<dbReference type="SUPFAM" id="SSF54236">
    <property type="entry name" value="Ubiquitin-like"/>
    <property type="match status" value="1"/>
</dbReference>
<dbReference type="Gene3D" id="3.10.20.90">
    <property type="entry name" value="Phosphatidylinositol 3-kinase Catalytic Subunit, Chain A, domain 1"/>
    <property type="match status" value="1"/>
</dbReference>
<keyword evidence="4" id="KW-1185">Reference proteome</keyword>
<dbReference type="InterPro" id="IPR029071">
    <property type="entry name" value="Ubiquitin-like_domsf"/>
</dbReference>
<proteinExistence type="predicted"/>
<feature type="domain" description="Ubiquitin-like" evidence="2">
    <location>
        <begin position="223"/>
        <end position="305"/>
    </location>
</feature>
<accession>C5KPI5</accession>
<evidence type="ECO:0000256" key="1">
    <source>
        <dbReference type="SAM" id="MobiDB-lite"/>
    </source>
</evidence>
<protein>
    <recommendedName>
        <fullName evidence="2">Ubiquitin-like domain-containing protein</fullName>
    </recommendedName>
</protein>
<name>C5KPI5_PERM5</name>
<feature type="compositionally biased region" description="Polar residues" evidence="1">
    <location>
        <begin position="505"/>
        <end position="515"/>
    </location>
</feature>
<dbReference type="Proteomes" id="UP000007800">
    <property type="component" value="Unassembled WGS sequence"/>
</dbReference>
<feature type="region of interest" description="Disordered" evidence="1">
    <location>
        <begin position="479"/>
        <end position="515"/>
    </location>
</feature>
<dbReference type="PROSITE" id="PS50053">
    <property type="entry name" value="UBIQUITIN_2"/>
    <property type="match status" value="1"/>
</dbReference>
<evidence type="ECO:0000259" key="2">
    <source>
        <dbReference type="PROSITE" id="PS50053"/>
    </source>
</evidence>
<dbReference type="RefSeq" id="XP_002781819.1">
    <property type="nucleotide sequence ID" value="XM_002781773.1"/>
</dbReference>
<feature type="region of interest" description="Disordered" evidence="1">
    <location>
        <begin position="1"/>
        <end position="33"/>
    </location>
</feature>
<reference evidence="3 4" key="1">
    <citation type="submission" date="2008-07" db="EMBL/GenBank/DDBJ databases">
        <authorList>
            <person name="El-Sayed N."/>
            <person name="Caler E."/>
            <person name="Inman J."/>
            <person name="Amedeo P."/>
            <person name="Hass B."/>
            <person name="Wortman J."/>
        </authorList>
    </citation>
    <scope>NUCLEOTIDE SEQUENCE [LARGE SCALE GENOMIC DNA]</scope>
    <source>
        <strain evidence="4">ATCC 50983 / TXsc</strain>
    </source>
</reference>
<evidence type="ECO:0000313" key="4">
    <source>
        <dbReference type="Proteomes" id="UP000007800"/>
    </source>
</evidence>
<dbReference type="InterPro" id="IPR000626">
    <property type="entry name" value="Ubiquitin-like_dom"/>
</dbReference>
<dbReference type="GeneID" id="9042584"/>
<feature type="region of interest" description="Disordered" evidence="1">
    <location>
        <begin position="315"/>
        <end position="357"/>
    </location>
</feature>
<dbReference type="OrthoDB" id="438882at2759"/>
<evidence type="ECO:0000313" key="3">
    <source>
        <dbReference type="EMBL" id="EER13614.1"/>
    </source>
</evidence>
<gene>
    <name evidence="3" type="ORF">Pmar_PMAR001291</name>
</gene>
<dbReference type="AlphaFoldDB" id="C5KPI5"/>
<dbReference type="InParanoid" id="C5KPI5"/>
<organism evidence="4">
    <name type="scientific">Perkinsus marinus (strain ATCC 50983 / TXsc)</name>
    <dbReference type="NCBI Taxonomy" id="423536"/>
    <lineage>
        <taxon>Eukaryota</taxon>
        <taxon>Sar</taxon>
        <taxon>Alveolata</taxon>
        <taxon>Perkinsozoa</taxon>
        <taxon>Perkinsea</taxon>
        <taxon>Perkinsida</taxon>
        <taxon>Perkinsidae</taxon>
        <taxon>Perkinsus</taxon>
    </lineage>
</organism>
<sequence length="515" mass="57681">MSTMDQNGGLIASAPPAKRQAYPIPGGNGHETTLATPEERLKHIQNAQMKVLSDRDTYVGMQWNPVNDTPLGIGTQPDSYCPELDQYGDDAAMNAARFLPKNVRNRIVKYLEDGTLRPGELDLKCVVVMQSLSPELLLKVMDHLDADRAFFLNAHSKAGFIISTCDKAKRGELDVRGFGAIDPWRGHMRDLCIRRPLGVDLLSEDDWIARKGETLSLQIIQRIPAAIRHKGQVSPNNIVIDDLSMRMTIGQLKAMLEDKAQGWKPGVMKLIVRETGVLNDNSKTIAYYNLSSGDRIRLKLKKRGGIRINKCNRVKETKKSHAEEGDDDDDQVEEKKETIQNDVQQQQQANGVMAPSPPPPPRFFDIMNFNRISNKVTVQYIADPYTMLINYKRSFKFLKLLKENNAPVLVIGTSLSNYVNVMVEAQQINVPVMMVATNRELSEHPEILESCDYLLPCPTARTDFMLRDIVASQVMKETKPDLSIPLTKPEEPTEDVGSSVKIPTAETTSVPSEWS</sequence>
<dbReference type="EMBL" id="GG675112">
    <property type="protein sequence ID" value="EER13614.1"/>
    <property type="molecule type" value="Genomic_DNA"/>
</dbReference>